<dbReference type="EMBL" id="JANPWB010000002">
    <property type="protein sequence ID" value="KAJ1205026.1"/>
    <property type="molecule type" value="Genomic_DNA"/>
</dbReference>
<reference evidence="2" key="1">
    <citation type="journal article" date="2022" name="bioRxiv">
        <title>Sequencing and chromosome-scale assembly of the giantPleurodeles waltlgenome.</title>
        <authorList>
            <person name="Brown T."/>
            <person name="Elewa A."/>
            <person name="Iarovenko S."/>
            <person name="Subramanian E."/>
            <person name="Araus A.J."/>
            <person name="Petzold A."/>
            <person name="Susuki M."/>
            <person name="Suzuki K.-i.T."/>
            <person name="Hayashi T."/>
            <person name="Toyoda A."/>
            <person name="Oliveira C."/>
            <person name="Osipova E."/>
            <person name="Leigh N.D."/>
            <person name="Simon A."/>
            <person name="Yun M.H."/>
        </authorList>
    </citation>
    <scope>NUCLEOTIDE SEQUENCE</scope>
    <source>
        <strain evidence="2">20211129_DDA</strain>
        <tissue evidence="2">Liver</tissue>
    </source>
</reference>
<proteinExistence type="predicted"/>
<organism evidence="2 3">
    <name type="scientific">Pleurodeles waltl</name>
    <name type="common">Iberian ribbed newt</name>
    <dbReference type="NCBI Taxonomy" id="8319"/>
    <lineage>
        <taxon>Eukaryota</taxon>
        <taxon>Metazoa</taxon>
        <taxon>Chordata</taxon>
        <taxon>Craniata</taxon>
        <taxon>Vertebrata</taxon>
        <taxon>Euteleostomi</taxon>
        <taxon>Amphibia</taxon>
        <taxon>Batrachia</taxon>
        <taxon>Caudata</taxon>
        <taxon>Salamandroidea</taxon>
        <taxon>Salamandridae</taxon>
        <taxon>Pleurodelinae</taxon>
        <taxon>Pleurodeles</taxon>
    </lineage>
</organism>
<gene>
    <name evidence="2" type="ORF">NDU88_000461</name>
</gene>
<accession>A0AAV7VW60</accession>
<keyword evidence="3" id="KW-1185">Reference proteome</keyword>
<feature type="region of interest" description="Disordered" evidence="1">
    <location>
        <begin position="1"/>
        <end position="23"/>
    </location>
</feature>
<evidence type="ECO:0000313" key="3">
    <source>
        <dbReference type="Proteomes" id="UP001066276"/>
    </source>
</evidence>
<evidence type="ECO:0000313" key="2">
    <source>
        <dbReference type="EMBL" id="KAJ1205026.1"/>
    </source>
</evidence>
<evidence type="ECO:0000256" key="1">
    <source>
        <dbReference type="SAM" id="MobiDB-lite"/>
    </source>
</evidence>
<sequence>MPRPPAGEKQAGAEPAQAKASSAPCSHVVPVSFSLPSPLFFTSRSFLSPVRASVPGVATLLLKRGGSIIGSGPEGQRSSVLPRDSSAPESNAVPLVWKAVSVAPRSASSRSVQFLAIASSGLFQLQLPTSSPGKGGIPVLTIGKSRGGGSGPMREPFSLLASGVKVAASEQAREVCGSDRSDPSH</sequence>
<dbReference type="Proteomes" id="UP001066276">
    <property type="component" value="Chromosome 1_2"/>
</dbReference>
<protein>
    <submittedName>
        <fullName evidence="2">Uncharacterized protein</fullName>
    </submittedName>
</protein>
<comment type="caution">
    <text evidence="2">The sequence shown here is derived from an EMBL/GenBank/DDBJ whole genome shotgun (WGS) entry which is preliminary data.</text>
</comment>
<name>A0AAV7VW60_PLEWA</name>
<dbReference type="AlphaFoldDB" id="A0AAV7VW60"/>